<keyword evidence="4" id="KW-1185">Reference proteome</keyword>
<protein>
    <recommendedName>
        <fullName evidence="2">Lipocalin-like domain-containing protein</fullName>
    </recommendedName>
</protein>
<feature type="chain" id="PRO_5015447774" description="Lipocalin-like domain-containing protein" evidence="1">
    <location>
        <begin position="19"/>
        <end position="139"/>
    </location>
</feature>
<dbReference type="Pfam" id="PF13648">
    <property type="entry name" value="Lipocalin_4"/>
    <property type="match status" value="1"/>
</dbReference>
<dbReference type="InterPro" id="IPR024311">
    <property type="entry name" value="Lipocalin-like"/>
</dbReference>
<evidence type="ECO:0000313" key="3">
    <source>
        <dbReference type="EMBL" id="POY38729.1"/>
    </source>
</evidence>
<dbReference type="RefSeq" id="WP_103806303.1">
    <property type="nucleotide sequence ID" value="NZ_PQVG01000006.1"/>
</dbReference>
<evidence type="ECO:0000313" key="4">
    <source>
        <dbReference type="Proteomes" id="UP000237310"/>
    </source>
</evidence>
<gene>
    <name evidence="3" type="ORF">C3L50_11350</name>
</gene>
<organism evidence="3 4">
    <name type="scientific">Flavobacterium alvei</name>
    <dbReference type="NCBI Taxonomy" id="2080416"/>
    <lineage>
        <taxon>Bacteria</taxon>
        <taxon>Pseudomonadati</taxon>
        <taxon>Bacteroidota</taxon>
        <taxon>Flavobacteriia</taxon>
        <taxon>Flavobacteriales</taxon>
        <taxon>Flavobacteriaceae</taxon>
        <taxon>Flavobacterium</taxon>
    </lineage>
</organism>
<dbReference type="AlphaFoldDB" id="A0A2S5A8V9"/>
<feature type="signal peptide" evidence="1">
    <location>
        <begin position="1"/>
        <end position="18"/>
    </location>
</feature>
<comment type="caution">
    <text evidence="3">The sequence shown here is derived from an EMBL/GenBank/DDBJ whole genome shotgun (WGS) entry which is preliminary data.</text>
</comment>
<accession>A0A2S5A8V9</accession>
<dbReference type="OrthoDB" id="708275at2"/>
<feature type="domain" description="Lipocalin-like" evidence="2">
    <location>
        <begin position="29"/>
        <end position="93"/>
    </location>
</feature>
<reference evidence="3 4" key="1">
    <citation type="submission" date="2018-01" db="EMBL/GenBank/DDBJ databases">
        <authorList>
            <person name="Gaut B.S."/>
            <person name="Morton B.R."/>
            <person name="Clegg M.T."/>
            <person name="Duvall M.R."/>
        </authorList>
    </citation>
    <scope>NUCLEOTIDE SEQUENCE [LARGE SCALE GENOMIC DNA]</scope>
    <source>
        <strain evidence="3 4">HR-AY</strain>
    </source>
</reference>
<proteinExistence type="predicted"/>
<sequence>MKALMLTLVMLLSLASCNDDKTNENNKSIVGTWKLIATYGSDGGSIAKWSSVDKGYTYTFNSDGTFTSTRFSECTQGTYTLNPTSLILDYGCNGFDTKIETPAGTFSEKITYENENVILTPSYLMCDEGCAYKFEKVAQ</sequence>
<dbReference type="EMBL" id="PQVG01000006">
    <property type="protein sequence ID" value="POY38729.1"/>
    <property type="molecule type" value="Genomic_DNA"/>
</dbReference>
<evidence type="ECO:0000259" key="2">
    <source>
        <dbReference type="Pfam" id="PF13648"/>
    </source>
</evidence>
<keyword evidence="1" id="KW-0732">Signal</keyword>
<dbReference type="PROSITE" id="PS51257">
    <property type="entry name" value="PROKAR_LIPOPROTEIN"/>
    <property type="match status" value="1"/>
</dbReference>
<name>A0A2S5A8V9_9FLAO</name>
<evidence type="ECO:0000256" key="1">
    <source>
        <dbReference type="SAM" id="SignalP"/>
    </source>
</evidence>
<dbReference type="Proteomes" id="UP000237310">
    <property type="component" value="Unassembled WGS sequence"/>
</dbReference>